<evidence type="ECO:0000256" key="1">
    <source>
        <dbReference type="SAM" id="SignalP"/>
    </source>
</evidence>
<evidence type="ECO:0008006" key="4">
    <source>
        <dbReference type="Google" id="ProtNLM"/>
    </source>
</evidence>
<name>A0A2S2CTT3_9PROT</name>
<reference evidence="3" key="1">
    <citation type="submission" date="2018-05" db="EMBL/GenBank/DDBJ databases">
        <title>Azospirillum thermophila sp. nov., a novel isolated from hot spring.</title>
        <authorList>
            <person name="Zhao Z."/>
        </authorList>
    </citation>
    <scope>NUCLEOTIDE SEQUENCE [LARGE SCALE GENOMIC DNA]</scope>
    <source>
        <strain evidence="3">CFH 70021</strain>
    </source>
</reference>
<organism evidence="2 3">
    <name type="scientific">Azospirillum thermophilum</name>
    <dbReference type="NCBI Taxonomy" id="2202148"/>
    <lineage>
        <taxon>Bacteria</taxon>
        <taxon>Pseudomonadati</taxon>
        <taxon>Pseudomonadota</taxon>
        <taxon>Alphaproteobacteria</taxon>
        <taxon>Rhodospirillales</taxon>
        <taxon>Azospirillaceae</taxon>
        <taxon>Azospirillum</taxon>
    </lineage>
</organism>
<dbReference type="KEGG" id="azz:DEW08_08185"/>
<dbReference type="PROSITE" id="PS51257">
    <property type="entry name" value="PROKAR_LIPOPROTEIN"/>
    <property type="match status" value="1"/>
</dbReference>
<evidence type="ECO:0000313" key="2">
    <source>
        <dbReference type="EMBL" id="AWK87924.1"/>
    </source>
</evidence>
<proteinExistence type="predicted"/>
<dbReference type="EMBL" id="CP029353">
    <property type="protein sequence ID" value="AWK87924.1"/>
    <property type="molecule type" value="Genomic_DNA"/>
</dbReference>
<keyword evidence="1" id="KW-0732">Signal</keyword>
<dbReference type="OrthoDB" id="8447133at2"/>
<accession>A0A2S2CTT3</accession>
<dbReference type="AlphaFoldDB" id="A0A2S2CTT3"/>
<dbReference type="Proteomes" id="UP000245629">
    <property type="component" value="Chromosome 2"/>
</dbReference>
<evidence type="ECO:0000313" key="3">
    <source>
        <dbReference type="Proteomes" id="UP000245629"/>
    </source>
</evidence>
<feature type="signal peptide" evidence="1">
    <location>
        <begin position="1"/>
        <end position="19"/>
    </location>
</feature>
<gene>
    <name evidence="2" type="ORF">DEW08_08185</name>
</gene>
<feature type="chain" id="PRO_5015701292" description="Lipoprotein" evidence="1">
    <location>
        <begin position="20"/>
        <end position="200"/>
    </location>
</feature>
<sequence>MVARRTVLAAGLAALTLSACQSTPQRPAPRAIDFSNFAPIVLNAGSIDVVSAYRPSGGKHVEDRVPLPPAEAVRRWVGERLQAAGGPGRVRVTIRDAGIVEVALPKTEGVKGYFTNDQAQRYDGRIEVEVAGEVPDAGPGTASFRGMTRSTVTYSTTVAENISLADREATLQDITRRMIEDLNGRLDAGIRKDLAPMVRR</sequence>
<protein>
    <recommendedName>
        <fullName evidence="4">Lipoprotein</fullName>
    </recommendedName>
</protein>
<keyword evidence="3" id="KW-1185">Reference proteome</keyword>